<dbReference type="EMBL" id="ML170178">
    <property type="protein sequence ID" value="TDL21865.1"/>
    <property type="molecule type" value="Genomic_DNA"/>
</dbReference>
<evidence type="ECO:0000313" key="2">
    <source>
        <dbReference type="EMBL" id="TDL21865.1"/>
    </source>
</evidence>
<dbReference type="Proteomes" id="UP000294933">
    <property type="component" value="Unassembled WGS sequence"/>
</dbReference>
<sequence length="165" mass="19162">MRPWHPLRSTSPRHISPCKHSPVQKAVHGTHDGYCAPRLQNAWWELHLGDEMDVINESPRELAKNRNYLAKTEGTNRCLFWRFSHACSLLLVLVESRKLHTREISQHLDLLQRRSVVCGASRSFIHTISSRRLLCYHHMPDLATWILSPGPRITTTFPRESCLRP</sequence>
<evidence type="ECO:0000256" key="1">
    <source>
        <dbReference type="SAM" id="MobiDB-lite"/>
    </source>
</evidence>
<keyword evidence="3" id="KW-1185">Reference proteome</keyword>
<accession>A0A4Y7Q343</accession>
<organism evidence="2 3">
    <name type="scientific">Rickenella mellea</name>
    <dbReference type="NCBI Taxonomy" id="50990"/>
    <lineage>
        <taxon>Eukaryota</taxon>
        <taxon>Fungi</taxon>
        <taxon>Dikarya</taxon>
        <taxon>Basidiomycota</taxon>
        <taxon>Agaricomycotina</taxon>
        <taxon>Agaricomycetes</taxon>
        <taxon>Hymenochaetales</taxon>
        <taxon>Rickenellaceae</taxon>
        <taxon>Rickenella</taxon>
    </lineage>
</organism>
<feature type="region of interest" description="Disordered" evidence="1">
    <location>
        <begin position="1"/>
        <end position="20"/>
    </location>
</feature>
<dbReference type="AlphaFoldDB" id="A0A4Y7Q343"/>
<gene>
    <name evidence="2" type="ORF">BD410DRAFT_282506</name>
</gene>
<reference evidence="2 3" key="1">
    <citation type="submission" date="2018-06" db="EMBL/GenBank/DDBJ databases">
        <title>A transcriptomic atlas of mushroom development highlights an independent origin of complex multicellularity.</title>
        <authorList>
            <consortium name="DOE Joint Genome Institute"/>
            <person name="Krizsan K."/>
            <person name="Almasi E."/>
            <person name="Merenyi Z."/>
            <person name="Sahu N."/>
            <person name="Viragh M."/>
            <person name="Koszo T."/>
            <person name="Mondo S."/>
            <person name="Kiss B."/>
            <person name="Balint B."/>
            <person name="Kues U."/>
            <person name="Barry K."/>
            <person name="Hegedus J.C."/>
            <person name="Henrissat B."/>
            <person name="Johnson J."/>
            <person name="Lipzen A."/>
            <person name="Ohm R."/>
            <person name="Nagy I."/>
            <person name="Pangilinan J."/>
            <person name="Yan J."/>
            <person name="Xiong Y."/>
            <person name="Grigoriev I.V."/>
            <person name="Hibbett D.S."/>
            <person name="Nagy L.G."/>
        </authorList>
    </citation>
    <scope>NUCLEOTIDE SEQUENCE [LARGE SCALE GENOMIC DNA]</scope>
    <source>
        <strain evidence="2 3">SZMC22713</strain>
    </source>
</reference>
<dbReference type="VEuPathDB" id="FungiDB:BD410DRAFT_282506"/>
<protein>
    <submittedName>
        <fullName evidence="2">Uncharacterized protein</fullName>
    </submittedName>
</protein>
<name>A0A4Y7Q343_9AGAM</name>
<evidence type="ECO:0000313" key="3">
    <source>
        <dbReference type="Proteomes" id="UP000294933"/>
    </source>
</evidence>
<proteinExistence type="predicted"/>